<dbReference type="STRING" id="1420583.V473_15420"/>
<reference evidence="1 2" key="1">
    <citation type="journal article" date="2015" name="G3 (Bethesda)">
        <title>Insights into Ongoing Evolution of the Hexachlorocyclohexane Catabolic Pathway from Comparative Genomics of Ten Sphingomonadaceae Strains.</title>
        <authorList>
            <person name="Pearce S.L."/>
            <person name="Oakeshott J.G."/>
            <person name="Pandey G."/>
        </authorList>
    </citation>
    <scope>NUCLEOTIDE SEQUENCE [LARGE SCALE GENOMIC DNA]</scope>
    <source>
        <strain evidence="1 2">LL01</strain>
    </source>
</reference>
<keyword evidence="2" id="KW-1185">Reference proteome</keyword>
<dbReference type="PATRIC" id="fig|1420583.3.peg.2881"/>
<comment type="caution">
    <text evidence="1">The sequence shown here is derived from an EMBL/GenBank/DDBJ whole genome shotgun (WGS) entry which is preliminary data.</text>
</comment>
<sequence>MTVLSPALDAALAGARVTMFGALKVELPTITARLLDGSAEITLGGEDYAGSTEGFGTWESIEEIEDGFGDEAPGTTITIFPQDDAATALISDPDNQYSPITVMVGARDDETGLCIGDPYVAIRGVIDVPIHGFGLRETTVELDVVSEMELLMFNDEDRVMSPAFHHRVWPGELGMDHCTGVTDNGYWGQNPPSGGIQTSRSVAVIRQAIENRQNARL</sequence>
<accession>A0A0J7XS75</accession>
<dbReference type="EMBL" id="JACT01000003">
    <property type="protein sequence ID" value="KMS54726.1"/>
    <property type="molecule type" value="Genomic_DNA"/>
</dbReference>
<dbReference type="RefSeq" id="WP_066606072.1">
    <property type="nucleotide sequence ID" value="NZ_KQ130435.1"/>
</dbReference>
<dbReference type="Proteomes" id="UP000052232">
    <property type="component" value="Unassembled WGS sequence"/>
</dbReference>
<proteinExistence type="predicted"/>
<gene>
    <name evidence="1" type="ORF">V473_15420</name>
</gene>
<organism evidence="1 2">
    <name type="scientific">Sphingobium cupriresistens LL01</name>
    <dbReference type="NCBI Taxonomy" id="1420583"/>
    <lineage>
        <taxon>Bacteria</taxon>
        <taxon>Pseudomonadati</taxon>
        <taxon>Pseudomonadota</taxon>
        <taxon>Alphaproteobacteria</taxon>
        <taxon>Sphingomonadales</taxon>
        <taxon>Sphingomonadaceae</taxon>
        <taxon>Sphingobium</taxon>
    </lineage>
</organism>
<evidence type="ECO:0000313" key="2">
    <source>
        <dbReference type="Proteomes" id="UP000052232"/>
    </source>
</evidence>
<protein>
    <submittedName>
        <fullName evidence="1">Uncharacterized protein</fullName>
    </submittedName>
</protein>
<name>A0A0J7XS75_9SPHN</name>
<evidence type="ECO:0000313" key="1">
    <source>
        <dbReference type="EMBL" id="KMS54726.1"/>
    </source>
</evidence>
<dbReference type="AlphaFoldDB" id="A0A0J7XS75"/>